<dbReference type="SUPFAM" id="SSF56317">
    <property type="entry name" value="Carbon-nitrogen hydrolase"/>
    <property type="match status" value="1"/>
</dbReference>
<feature type="binding site" evidence="12">
    <location>
        <position position="402"/>
    </location>
    <ligand>
        <name>substrate</name>
    </ligand>
</feature>
<dbReference type="InterPro" id="IPR011146">
    <property type="entry name" value="HIT-like"/>
</dbReference>
<feature type="active site" description="Tele-AMP-histidine intermediate" evidence="11">
    <location>
        <position position="415"/>
    </location>
</feature>
<gene>
    <name evidence="17" type="ORF">RI129_008089</name>
</gene>
<dbReference type="PROSITE" id="PS51084">
    <property type="entry name" value="HIT_2"/>
    <property type="match status" value="1"/>
</dbReference>
<evidence type="ECO:0000256" key="4">
    <source>
        <dbReference type="ARBA" id="ARBA00022741"/>
    </source>
</evidence>
<dbReference type="InterPro" id="IPR036526">
    <property type="entry name" value="C-N_Hydrolase_sf"/>
</dbReference>
<evidence type="ECO:0000256" key="5">
    <source>
        <dbReference type="ARBA" id="ARBA00022801"/>
    </source>
</evidence>
<feature type="short sequence motif" description="Histidine triad motif" evidence="14">
    <location>
        <begin position="413"/>
        <end position="417"/>
    </location>
</feature>
<evidence type="ECO:0000259" key="15">
    <source>
        <dbReference type="PROSITE" id="PS50263"/>
    </source>
</evidence>
<dbReference type="Gene3D" id="3.30.428.10">
    <property type="entry name" value="HIT-like"/>
    <property type="match status" value="1"/>
</dbReference>
<evidence type="ECO:0000256" key="1">
    <source>
        <dbReference type="ARBA" id="ARBA00001936"/>
    </source>
</evidence>
<dbReference type="PANTHER" id="PTHR23088">
    <property type="entry name" value="NITRILASE-RELATED"/>
    <property type="match status" value="1"/>
</dbReference>
<dbReference type="InterPro" id="IPR001110">
    <property type="entry name" value="UPF0012_CS"/>
</dbReference>
<feature type="site" description="Important for induction of apoptosis" evidence="13">
    <location>
        <position position="433"/>
    </location>
</feature>
<comment type="catalytic activity">
    <reaction evidence="7">
        <text>P(1),P(3)-bis(5'-adenosyl) triphosphate + H2O = AMP + ADP + 2 H(+)</text>
        <dbReference type="Rhea" id="RHEA:13893"/>
        <dbReference type="ChEBI" id="CHEBI:15377"/>
        <dbReference type="ChEBI" id="CHEBI:15378"/>
        <dbReference type="ChEBI" id="CHEBI:58529"/>
        <dbReference type="ChEBI" id="CHEBI:456215"/>
        <dbReference type="ChEBI" id="CHEBI:456216"/>
        <dbReference type="EC" id="3.6.1.29"/>
    </reaction>
</comment>
<evidence type="ECO:0000256" key="9">
    <source>
        <dbReference type="ARBA" id="ARBA00061127"/>
    </source>
</evidence>
<comment type="similarity">
    <text evidence="9">In the N-terminal section; belongs to the UPF0012 family.</text>
</comment>
<reference evidence="17 18" key="1">
    <citation type="journal article" date="2024" name="Insects">
        <title>An Improved Chromosome-Level Genome Assembly of the Firefly Pyrocoelia pectoralis.</title>
        <authorList>
            <person name="Fu X."/>
            <person name="Meyer-Rochow V.B."/>
            <person name="Ballantyne L."/>
            <person name="Zhu X."/>
        </authorList>
    </citation>
    <scope>NUCLEOTIDE SEQUENCE [LARGE SCALE GENOMIC DNA]</scope>
    <source>
        <strain evidence="17">XCY_ONT2</strain>
    </source>
</reference>
<dbReference type="GO" id="GO:0016811">
    <property type="term" value="F:hydrolase activity, acting on carbon-nitrogen (but not peptide) bonds, in linear amides"/>
    <property type="evidence" value="ECO:0007669"/>
    <property type="project" value="InterPro"/>
</dbReference>
<comment type="function">
    <text evidence="8">Cleaves A-5'-PPP-5'A to yield AMP and ADP.</text>
</comment>
<keyword evidence="5" id="KW-0378">Hydrolase</keyword>
<feature type="domain" description="CN hydrolase" evidence="15">
    <location>
        <begin position="27"/>
        <end position="285"/>
    </location>
</feature>
<dbReference type="GO" id="GO:0000166">
    <property type="term" value="F:nucleotide binding"/>
    <property type="evidence" value="ECO:0007669"/>
    <property type="project" value="UniProtKB-KW"/>
</dbReference>
<dbReference type="Proteomes" id="UP001329430">
    <property type="component" value="Chromosome 5"/>
</dbReference>
<dbReference type="Pfam" id="PF01230">
    <property type="entry name" value="HIT"/>
    <property type="match status" value="1"/>
</dbReference>
<evidence type="ECO:0000256" key="7">
    <source>
        <dbReference type="ARBA" id="ARBA00047780"/>
    </source>
</evidence>
<dbReference type="InterPro" id="IPR036265">
    <property type="entry name" value="HIT-like_sf"/>
</dbReference>
<dbReference type="FunFam" id="3.60.110.10:FF:000005">
    <property type="entry name" value="nitrilase homolog 1 isoform X1"/>
    <property type="match status" value="1"/>
</dbReference>
<dbReference type="EC" id="3.6.1.29" evidence="3"/>
<evidence type="ECO:0000256" key="14">
    <source>
        <dbReference type="PROSITE-ProRule" id="PRU00464"/>
    </source>
</evidence>
<dbReference type="InterPro" id="IPR039383">
    <property type="entry name" value="FHIT"/>
</dbReference>
<evidence type="ECO:0000313" key="17">
    <source>
        <dbReference type="EMBL" id="KAK5644244.1"/>
    </source>
</evidence>
<dbReference type="PANTHER" id="PTHR23088:SF27">
    <property type="entry name" value="DEAMINATED GLUTATHIONE AMIDASE"/>
    <property type="match status" value="1"/>
</dbReference>
<dbReference type="AlphaFoldDB" id="A0AAN7VDJ8"/>
<comment type="cofactor">
    <cofactor evidence="1">
        <name>Mn(2+)</name>
        <dbReference type="ChEBI" id="CHEBI:29035"/>
    </cofactor>
</comment>
<comment type="subunit">
    <text evidence="2">Homotetramer.</text>
</comment>
<evidence type="ECO:0000256" key="10">
    <source>
        <dbReference type="ARBA" id="ARBA00069577"/>
    </source>
</evidence>
<evidence type="ECO:0000256" key="2">
    <source>
        <dbReference type="ARBA" id="ARBA00011881"/>
    </source>
</evidence>
<dbReference type="InterPro" id="IPR003010">
    <property type="entry name" value="C-N_Hydrolase"/>
</dbReference>
<sequence>MIILRLNHFKTNFSFSNIKYLSQMSSNNVAAVCQFTATSDKEQNLKVVTRLVSEASEKAKVIFLPEACDYVGTNVDETKELAETLDGRLMSEYKLLAQRHKVWISLGGFHEVRQSNGKETLHNAHVLIGADGTVKSVYRKVHLFDVNLPESNVNLQESSYTTAGTEIVAPVDTPIGSVGLAICYDLRFPELSVILRKRGADILTFPSAFTVATGEAHWKTLLKSRAVENQCYVIAAAQYGVHNSKRISFGNALIVDPWGEIIAECPSYSKDRDTNESIVYASIDSDFLKGVRRKMPVFEHRRSDLYSLTLNGGEQADLVTNYMFGDKVIPPSTVFYRTRHCFAFTNIRCVVPGHVLIASLRPVRRLENLQAEEIADLFQTVVKIQKLVEKAYGSHSSTICIQDGPDAGQTIQHVHCHILPRKAGDFKQNDDIYLELAKHDRDDEKPIRGVEEMTIEADMLRGCIVR</sequence>
<dbReference type="CDD" id="cd07572">
    <property type="entry name" value="nit"/>
    <property type="match status" value="1"/>
</dbReference>
<organism evidence="17 18">
    <name type="scientific">Pyrocoelia pectoralis</name>
    <dbReference type="NCBI Taxonomy" id="417401"/>
    <lineage>
        <taxon>Eukaryota</taxon>
        <taxon>Metazoa</taxon>
        <taxon>Ecdysozoa</taxon>
        <taxon>Arthropoda</taxon>
        <taxon>Hexapoda</taxon>
        <taxon>Insecta</taxon>
        <taxon>Pterygota</taxon>
        <taxon>Neoptera</taxon>
        <taxon>Endopterygota</taxon>
        <taxon>Coleoptera</taxon>
        <taxon>Polyphaga</taxon>
        <taxon>Elateriformia</taxon>
        <taxon>Elateroidea</taxon>
        <taxon>Lampyridae</taxon>
        <taxon>Lampyrinae</taxon>
        <taxon>Pyrocoelia</taxon>
    </lineage>
</organism>
<dbReference type="GO" id="GO:0047710">
    <property type="term" value="F:bis(5'-adenosyl)-triphosphatase activity"/>
    <property type="evidence" value="ECO:0007669"/>
    <property type="project" value="UniProtKB-EC"/>
</dbReference>
<name>A0AAN7VDJ8_9COLE</name>
<comment type="caution">
    <text evidence="17">The sequence shown here is derived from an EMBL/GenBank/DDBJ whole genome shotgun (WGS) entry which is preliminary data.</text>
</comment>
<evidence type="ECO:0000256" key="8">
    <source>
        <dbReference type="ARBA" id="ARBA00057461"/>
    </source>
</evidence>
<evidence type="ECO:0000256" key="3">
    <source>
        <dbReference type="ARBA" id="ARBA00012377"/>
    </source>
</evidence>
<dbReference type="CDD" id="cd01275">
    <property type="entry name" value="FHIT"/>
    <property type="match status" value="1"/>
</dbReference>
<keyword evidence="18" id="KW-1185">Reference proteome</keyword>
<dbReference type="GO" id="GO:0006139">
    <property type="term" value="P:nucleobase-containing compound metabolic process"/>
    <property type="evidence" value="ECO:0007669"/>
    <property type="project" value="TreeGrafter"/>
</dbReference>
<feature type="domain" description="HIT" evidence="16">
    <location>
        <begin position="321"/>
        <end position="428"/>
    </location>
</feature>
<keyword evidence="6" id="KW-0511">Multifunctional enzyme</keyword>
<dbReference type="SUPFAM" id="SSF54197">
    <property type="entry name" value="HIT-like"/>
    <property type="match status" value="1"/>
</dbReference>
<dbReference type="PROSITE" id="PS50263">
    <property type="entry name" value="CN_HYDROLASE"/>
    <property type="match status" value="1"/>
</dbReference>
<feature type="binding site" evidence="12">
    <location>
        <position position="346"/>
    </location>
    <ligand>
        <name>substrate</name>
    </ligand>
</feature>
<dbReference type="EMBL" id="JAVRBK010000005">
    <property type="protein sequence ID" value="KAK5644244.1"/>
    <property type="molecule type" value="Genomic_DNA"/>
</dbReference>
<dbReference type="Pfam" id="PF00795">
    <property type="entry name" value="CN_hydrolase"/>
    <property type="match status" value="1"/>
</dbReference>
<evidence type="ECO:0000256" key="11">
    <source>
        <dbReference type="PIRSR" id="PIRSR639383-1"/>
    </source>
</evidence>
<accession>A0AAN7VDJ8</accession>
<evidence type="ECO:0000256" key="13">
    <source>
        <dbReference type="PIRSR" id="PIRSR639383-3"/>
    </source>
</evidence>
<dbReference type="PROSITE" id="PS01227">
    <property type="entry name" value="UPF0012"/>
    <property type="match status" value="1"/>
</dbReference>
<evidence type="ECO:0000259" key="16">
    <source>
        <dbReference type="PROSITE" id="PS51084"/>
    </source>
</evidence>
<dbReference type="Gene3D" id="3.60.110.10">
    <property type="entry name" value="Carbon-nitrogen hydrolase"/>
    <property type="match status" value="1"/>
</dbReference>
<protein>
    <recommendedName>
        <fullName evidence="10">Nitrilase and fragile histidine triad fusion protein NitFhit</fullName>
        <ecNumber evidence="3">3.6.1.29</ecNumber>
    </recommendedName>
</protein>
<keyword evidence="4" id="KW-0547">Nucleotide-binding</keyword>
<proteinExistence type="inferred from homology"/>
<evidence type="ECO:0000256" key="6">
    <source>
        <dbReference type="ARBA" id="ARBA00023268"/>
    </source>
</evidence>
<evidence type="ECO:0000313" key="18">
    <source>
        <dbReference type="Proteomes" id="UP001329430"/>
    </source>
</evidence>
<evidence type="ECO:0000256" key="12">
    <source>
        <dbReference type="PIRSR" id="PIRSR639383-2"/>
    </source>
</evidence>
<dbReference type="FunFam" id="3.30.428.10:FF:000011">
    <property type="entry name" value="Fragile histidine triad"/>
    <property type="match status" value="1"/>
</dbReference>
<dbReference type="InterPro" id="IPR045254">
    <property type="entry name" value="Nit1/2_C-N_Hydrolase"/>
</dbReference>
<feature type="binding site" evidence="12">
    <location>
        <position position="417"/>
    </location>
    <ligand>
        <name>substrate</name>
    </ligand>
</feature>